<keyword evidence="4" id="KW-1185">Reference proteome</keyword>
<accession>A0A4R5U9B5</accession>
<proteinExistence type="predicted"/>
<feature type="domain" description="Lipid/polyisoprenoid-binding YceI-like" evidence="2">
    <location>
        <begin position="67"/>
        <end position="227"/>
    </location>
</feature>
<dbReference type="EMBL" id="SMTG01000004">
    <property type="protein sequence ID" value="TDK30928.1"/>
    <property type="molecule type" value="Genomic_DNA"/>
</dbReference>
<dbReference type="InterPro" id="IPR007372">
    <property type="entry name" value="Lipid/polyisoprenoid-bd_YceI"/>
</dbReference>
<gene>
    <name evidence="3" type="ORF">E2F49_11355</name>
</gene>
<feature type="compositionally biased region" description="Basic residues" evidence="1">
    <location>
        <begin position="1"/>
        <end position="17"/>
    </location>
</feature>
<dbReference type="Proteomes" id="UP000295543">
    <property type="component" value="Unassembled WGS sequence"/>
</dbReference>
<evidence type="ECO:0000256" key="1">
    <source>
        <dbReference type="SAM" id="MobiDB-lite"/>
    </source>
</evidence>
<dbReference type="PANTHER" id="PTHR34406:SF1">
    <property type="entry name" value="PROTEIN YCEI"/>
    <property type="match status" value="1"/>
</dbReference>
<dbReference type="OrthoDB" id="5966233at2"/>
<evidence type="ECO:0000313" key="4">
    <source>
        <dbReference type="Proteomes" id="UP000295543"/>
    </source>
</evidence>
<evidence type="ECO:0000313" key="3">
    <source>
        <dbReference type="EMBL" id="TDK30928.1"/>
    </source>
</evidence>
<organism evidence="3 4">
    <name type="scientific">Luteimonas terrae</name>
    <dbReference type="NCBI Taxonomy" id="1530191"/>
    <lineage>
        <taxon>Bacteria</taxon>
        <taxon>Pseudomonadati</taxon>
        <taxon>Pseudomonadota</taxon>
        <taxon>Gammaproteobacteria</taxon>
        <taxon>Lysobacterales</taxon>
        <taxon>Lysobacteraceae</taxon>
        <taxon>Luteimonas</taxon>
    </lineage>
</organism>
<dbReference type="Gene3D" id="2.40.128.110">
    <property type="entry name" value="Lipid/polyisoprenoid-binding, YceI-like"/>
    <property type="match status" value="1"/>
</dbReference>
<dbReference type="SUPFAM" id="SSF101874">
    <property type="entry name" value="YceI-like"/>
    <property type="match status" value="1"/>
</dbReference>
<sequence length="230" mass="25350">MARLSNRRWRRCRRSGGRSRTGARPLSAVPSMTRAAVPLLRTLALAGLVALCVAPATGVAAAGPGHVIGLDTKRSEIGFNLKTRWGQQLDGRFDDWRGEISVLADGRHQVHLVLDAGSVEIVDSRAYTRITRGPGVFDVARYPEVRFVSDPYPATLAREGGEMTGMLSIRGVQHRETFRIAAANCARPAFDCEVYGEGDVRRSRYAMDRWGYAIADQVRFTLRIRALGPQ</sequence>
<name>A0A4R5U9B5_9GAMM</name>
<dbReference type="Pfam" id="PF04264">
    <property type="entry name" value="YceI"/>
    <property type="match status" value="1"/>
</dbReference>
<protein>
    <submittedName>
        <fullName evidence="3">YceI family protein</fullName>
    </submittedName>
</protein>
<dbReference type="SMART" id="SM00867">
    <property type="entry name" value="YceI"/>
    <property type="match status" value="1"/>
</dbReference>
<comment type="caution">
    <text evidence="3">The sequence shown here is derived from an EMBL/GenBank/DDBJ whole genome shotgun (WGS) entry which is preliminary data.</text>
</comment>
<dbReference type="PANTHER" id="PTHR34406">
    <property type="entry name" value="PROTEIN YCEI"/>
    <property type="match status" value="1"/>
</dbReference>
<feature type="region of interest" description="Disordered" evidence="1">
    <location>
        <begin position="1"/>
        <end position="27"/>
    </location>
</feature>
<dbReference type="AlphaFoldDB" id="A0A4R5U9B5"/>
<evidence type="ECO:0000259" key="2">
    <source>
        <dbReference type="SMART" id="SM00867"/>
    </source>
</evidence>
<dbReference type="InterPro" id="IPR036761">
    <property type="entry name" value="TTHA0802/YceI-like_sf"/>
</dbReference>
<reference evidence="3 4" key="1">
    <citation type="submission" date="2019-03" db="EMBL/GenBank/DDBJ databases">
        <title>Luteimonas zhaokaii sp.nov., isolated from the rectal contents of Plateau pika in Yushu, Qinghai Province, China.</title>
        <authorList>
            <person name="Zhang G."/>
        </authorList>
    </citation>
    <scope>NUCLEOTIDE SEQUENCE [LARGE SCALE GENOMIC DNA]</scope>
    <source>
        <strain evidence="3 4">THG-MD21</strain>
    </source>
</reference>